<name>A0A6S6T986_9GAMM</name>
<organism evidence="1">
    <name type="scientific">uncultured Thiotrichaceae bacterium</name>
    <dbReference type="NCBI Taxonomy" id="298394"/>
    <lineage>
        <taxon>Bacteria</taxon>
        <taxon>Pseudomonadati</taxon>
        <taxon>Pseudomonadota</taxon>
        <taxon>Gammaproteobacteria</taxon>
        <taxon>Thiotrichales</taxon>
        <taxon>Thiotrichaceae</taxon>
        <taxon>environmental samples</taxon>
    </lineage>
</organism>
<protein>
    <submittedName>
        <fullName evidence="1">Uncharacterized protein</fullName>
    </submittedName>
</protein>
<accession>A0A6S6T986</accession>
<dbReference type="AlphaFoldDB" id="A0A6S6T986"/>
<dbReference type="EMBL" id="CACVAT010000201">
    <property type="protein sequence ID" value="CAA6813128.1"/>
    <property type="molecule type" value="Genomic_DNA"/>
</dbReference>
<gene>
    <name evidence="1" type="ORF">HELGO_WM34765</name>
</gene>
<reference evidence="1" key="1">
    <citation type="submission" date="2020-01" db="EMBL/GenBank/DDBJ databases">
        <authorList>
            <person name="Meier V. D."/>
            <person name="Meier V D."/>
        </authorList>
    </citation>
    <scope>NUCLEOTIDE SEQUENCE</scope>
    <source>
        <strain evidence="1">HLG_WM_MAG_09</strain>
    </source>
</reference>
<sequence length="244" mass="27916">MGHENNDNPAQEQQRPISVRGQLEHILAHLPADELSQFVLETAVYDSAFRETFLITFSDLLSEGQREESRYQTRLHKILAQYTNKDGYISHKNAAGLIAAITSLLDTARKATTPTRESIDLSIAVLSIMPELGEKMDDSEEYLYTLMEQTCTVLLECFDALNPEAQQDCLERILGIYAEPAYLDLDLDSFLLVLLKDWARDDKMRQAACLRTQEAMLKGSEDDQWRKSYLIEQTNNLLAYWKSE</sequence>
<evidence type="ECO:0000313" key="1">
    <source>
        <dbReference type="EMBL" id="CAA6813128.1"/>
    </source>
</evidence>
<proteinExistence type="predicted"/>